<sequence>MALPNIPASDSGLPPNFQRSQTWSEHPHYMTEAPNAPSQTEAKKASIRQKLENALRNGQMPQYCENCGAIENSDVAARKSNKPLTFFQEMSRVGLPTSYLLIKKALAAGEDQKQYKAFSLCNHSTNPNPAGNDNQNEMRRANSVRPAKKLNAMTSDSASAALRRALQIESSQVDATQ</sequence>
<evidence type="ECO:0000256" key="1">
    <source>
        <dbReference type="SAM" id="MobiDB-lite"/>
    </source>
</evidence>
<dbReference type="PANTHER" id="PTHR39147:SF1">
    <property type="entry name" value="PROTEIN SPT21"/>
    <property type="match status" value="1"/>
</dbReference>
<evidence type="ECO:0000313" key="2">
    <source>
        <dbReference type="EMBL" id="KAA8568004.1"/>
    </source>
</evidence>
<gene>
    <name evidence="2" type="ORF">EYC84_008429</name>
</gene>
<organism evidence="2 3">
    <name type="scientific">Monilinia fructicola</name>
    <name type="common">Brown rot fungus</name>
    <name type="synonym">Ciboria fructicola</name>
    <dbReference type="NCBI Taxonomy" id="38448"/>
    <lineage>
        <taxon>Eukaryota</taxon>
        <taxon>Fungi</taxon>
        <taxon>Dikarya</taxon>
        <taxon>Ascomycota</taxon>
        <taxon>Pezizomycotina</taxon>
        <taxon>Leotiomycetes</taxon>
        <taxon>Helotiales</taxon>
        <taxon>Sclerotiniaceae</taxon>
        <taxon>Monilinia</taxon>
    </lineage>
</organism>
<protein>
    <submittedName>
        <fullName evidence="2">Uncharacterized protein</fullName>
    </submittedName>
</protein>
<dbReference type="Proteomes" id="UP000322873">
    <property type="component" value="Unassembled WGS sequence"/>
</dbReference>
<dbReference type="GO" id="GO:0000183">
    <property type="term" value="P:rDNA heterochromatin formation"/>
    <property type="evidence" value="ECO:0007669"/>
    <property type="project" value="TreeGrafter"/>
</dbReference>
<feature type="region of interest" description="Disordered" evidence="1">
    <location>
        <begin position="1"/>
        <end position="46"/>
    </location>
</feature>
<accession>A0A5M9JF48</accession>
<reference evidence="2 3" key="1">
    <citation type="submission" date="2019-06" db="EMBL/GenBank/DDBJ databases">
        <title>Genome Sequence of the Brown Rot Fungal Pathogen Monilinia fructicola.</title>
        <authorList>
            <person name="De Miccolis Angelini R.M."/>
            <person name="Landi L."/>
            <person name="Abate D."/>
            <person name="Pollastro S."/>
            <person name="Romanazzi G."/>
            <person name="Faretra F."/>
        </authorList>
    </citation>
    <scope>NUCLEOTIDE SEQUENCE [LARGE SCALE GENOMIC DNA]</scope>
    <source>
        <strain evidence="2 3">Mfrc123</strain>
    </source>
</reference>
<evidence type="ECO:0000313" key="3">
    <source>
        <dbReference type="Proteomes" id="UP000322873"/>
    </source>
</evidence>
<dbReference type="EMBL" id="VICG01000010">
    <property type="protein sequence ID" value="KAA8568004.1"/>
    <property type="molecule type" value="Genomic_DNA"/>
</dbReference>
<dbReference type="AlphaFoldDB" id="A0A5M9JF48"/>
<keyword evidence="3" id="KW-1185">Reference proteome</keyword>
<dbReference type="GO" id="GO:0006357">
    <property type="term" value="P:regulation of transcription by RNA polymerase II"/>
    <property type="evidence" value="ECO:0007669"/>
    <property type="project" value="TreeGrafter"/>
</dbReference>
<feature type="compositionally biased region" description="Polar residues" evidence="1">
    <location>
        <begin position="125"/>
        <end position="135"/>
    </location>
</feature>
<dbReference type="VEuPathDB" id="FungiDB:MFRU_041g00750"/>
<comment type="caution">
    <text evidence="2">The sequence shown here is derived from an EMBL/GenBank/DDBJ whole genome shotgun (WGS) entry which is preliminary data.</text>
</comment>
<dbReference type="PANTHER" id="PTHR39147">
    <property type="entry name" value="PROTEIN SPT21"/>
    <property type="match status" value="1"/>
</dbReference>
<dbReference type="InterPro" id="IPR042403">
    <property type="entry name" value="Spt21/Ams2"/>
</dbReference>
<feature type="region of interest" description="Disordered" evidence="1">
    <location>
        <begin position="125"/>
        <end position="158"/>
    </location>
</feature>
<dbReference type="GO" id="GO:0030466">
    <property type="term" value="P:silent mating-type cassette heterochromatin formation"/>
    <property type="evidence" value="ECO:0007669"/>
    <property type="project" value="TreeGrafter"/>
</dbReference>
<name>A0A5M9JF48_MONFR</name>
<proteinExistence type="predicted"/>